<dbReference type="AlphaFoldDB" id="A0A382L4I6"/>
<protein>
    <submittedName>
        <fullName evidence="2">Uncharacterized protein</fullName>
    </submittedName>
</protein>
<evidence type="ECO:0000256" key="1">
    <source>
        <dbReference type="SAM" id="MobiDB-lite"/>
    </source>
</evidence>
<evidence type="ECO:0000313" key="2">
    <source>
        <dbReference type="EMBL" id="SVC29897.1"/>
    </source>
</evidence>
<name>A0A382L4I6_9ZZZZ</name>
<sequence>MRAEHIEDILVTLHEGQWFCWTNSKNKVYANLRLTEKMGVEGELVDNPHSLPTEKSLTDALTKAQTDFDAQDYARNRELEYPSTGDQLDMMYKDNKNSTTTHADAVEAVKTKWPKDNSGPVE</sequence>
<reference evidence="2" key="1">
    <citation type="submission" date="2018-05" db="EMBL/GenBank/DDBJ databases">
        <authorList>
            <person name="Lanie J.A."/>
            <person name="Ng W.-L."/>
            <person name="Kazmierczak K.M."/>
            <person name="Andrzejewski T.M."/>
            <person name="Davidsen T.M."/>
            <person name="Wayne K.J."/>
            <person name="Tettelin H."/>
            <person name="Glass J.I."/>
            <person name="Rusch D."/>
            <person name="Podicherti R."/>
            <person name="Tsui H.-C.T."/>
            <person name="Winkler M.E."/>
        </authorList>
    </citation>
    <scope>NUCLEOTIDE SEQUENCE</scope>
</reference>
<dbReference type="EMBL" id="UINC01083819">
    <property type="protein sequence ID" value="SVC29897.1"/>
    <property type="molecule type" value="Genomic_DNA"/>
</dbReference>
<gene>
    <name evidence="2" type="ORF">METZ01_LOCUS282751</name>
</gene>
<proteinExistence type="predicted"/>
<accession>A0A382L4I6</accession>
<feature type="region of interest" description="Disordered" evidence="1">
    <location>
        <begin position="79"/>
        <end position="100"/>
    </location>
</feature>
<organism evidence="2">
    <name type="scientific">marine metagenome</name>
    <dbReference type="NCBI Taxonomy" id="408172"/>
    <lineage>
        <taxon>unclassified sequences</taxon>
        <taxon>metagenomes</taxon>
        <taxon>ecological metagenomes</taxon>
    </lineage>
</organism>